<evidence type="ECO:0000313" key="5">
    <source>
        <dbReference type="Proteomes" id="UP000266895"/>
    </source>
</evidence>
<dbReference type="Proteomes" id="UP000266895">
    <property type="component" value="Chromosome"/>
</dbReference>
<dbReference type="EMBL" id="LR134350">
    <property type="protein sequence ID" value="VEG27407.1"/>
    <property type="molecule type" value="Genomic_DNA"/>
</dbReference>
<evidence type="ECO:0000259" key="3">
    <source>
        <dbReference type="PROSITE" id="PS50305"/>
    </source>
</evidence>
<dbReference type="AlphaFoldDB" id="A0A3S4UWV8"/>
<comment type="caution">
    <text evidence="2">Lacks conserved residue(s) required for the propagation of feature annotation.</text>
</comment>
<dbReference type="GO" id="GO:0017136">
    <property type="term" value="F:histone deacetylase activity, NAD-dependent"/>
    <property type="evidence" value="ECO:0007669"/>
    <property type="project" value="TreeGrafter"/>
</dbReference>
<keyword evidence="2" id="KW-0479">Metal-binding</keyword>
<dbReference type="InterPro" id="IPR026590">
    <property type="entry name" value="Ssirtuin_cat_dom"/>
</dbReference>
<dbReference type="SUPFAM" id="SSF52467">
    <property type="entry name" value="DHS-like NAD/FAD-binding domain"/>
    <property type="match status" value="1"/>
</dbReference>
<dbReference type="PANTHER" id="PTHR11085:SF10">
    <property type="entry name" value="NAD-DEPENDENT PROTEIN DEACYLASE SIRTUIN-5, MITOCHONDRIAL-RELATED"/>
    <property type="match status" value="1"/>
</dbReference>
<protein>
    <recommendedName>
        <fullName evidence="3">Deacetylase sirtuin-type domain-containing protein</fullName>
    </recommendedName>
</protein>
<keyword evidence="2" id="KW-0862">Zinc</keyword>
<dbReference type="InterPro" id="IPR050134">
    <property type="entry name" value="NAD-dep_sirtuin_deacylases"/>
</dbReference>
<gene>
    <name evidence="4" type="ORF">NCTC11636_01016</name>
</gene>
<sequence length="302" mass="33243">MSQQERTVDGPVPTGRTAPAHLDELAQALEQAEAVIVGAGAGLSAAAGLTYSGERFTRLFPDFIARYGLTDMYSAGFHPFPSPEVRWAYWSRHIWHNRYEPGPLPTYARLVRLLAGREHTVITTNVDHQFQLAGADRTRLFYTQGDYGLWQCSVPCHVATYDNEETVREMVLRQRDLQVPGELVPHCPVCGEPLAMNLRVDASFVQDEGWHEAAERHRAFLTAHQGERVLLLELGVGANTPAIIKYPFWAMTADNPHATYACLNLGQVGAPSAIADRSVLIDADIDAALSALEPMLATAGRP</sequence>
<dbReference type="GO" id="GO:0070403">
    <property type="term" value="F:NAD+ binding"/>
    <property type="evidence" value="ECO:0007669"/>
    <property type="project" value="TreeGrafter"/>
</dbReference>
<dbReference type="PANTHER" id="PTHR11085">
    <property type="entry name" value="NAD-DEPENDENT PROTEIN DEACYLASE SIRTUIN-5, MITOCHONDRIAL-RELATED"/>
    <property type="match status" value="1"/>
</dbReference>
<evidence type="ECO:0000256" key="1">
    <source>
        <dbReference type="ARBA" id="ARBA00023027"/>
    </source>
</evidence>
<reference evidence="4 5" key="1">
    <citation type="submission" date="2018-12" db="EMBL/GenBank/DDBJ databases">
        <authorList>
            <consortium name="Pathogen Informatics"/>
        </authorList>
    </citation>
    <scope>NUCLEOTIDE SEQUENCE [LARGE SCALE GENOMIC DNA]</scope>
    <source>
        <strain evidence="4 5">NCTC11636</strain>
    </source>
</reference>
<accession>A0A3S4UWV8</accession>
<keyword evidence="5" id="KW-1185">Reference proteome</keyword>
<dbReference type="KEGG" id="ahw:NCTC11636_01016"/>
<dbReference type="Gene3D" id="3.40.50.1220">
    <property type="entry name" value="TPP-binding domain"/>
    <property type="match status" value="1"/>
</dbReference>
<evidence type="ECO:0000256" key="2">
    <source>
        <dbReference type="PROSITE-ProRule" id="PRU00236"/>
    </source>
</evidence>
<evidence type="ECO:0000313" key="4">
    <source>
        <dbReference type="EMBL" id="VEG27407.1"/>
    </source>
</evidence>
<keyword evidence="1" id="KW-0520">NAD</keyword>
<feature type="binding site" evidence="2">
    <location>
        <position position="156"/>
    </location>
    <ligand>
        <name>Zn(2+)</name>
        <dbReference type="ChEBI" id="CHEBI:29105"/>
    </ligand>
</feature>
<dbReference type="OrthoDB" id="3192862at2"/>
<name>A0A3S4UWV8_9ACTO</name>
<dbReference type="PROSITE" id="PS50305">
    <property type="entry name" value="SIRTUIN"/>
    <property type="match status" value="1"/>
</dbReference>
<feature type="domain" description="Deacetylase sirtuin-type" evidence="3">
    <location>
        <begin position="15"/>
        <end position="302"/>
    </location>
</feature>
<dbReference type="RefSeq" id="WP_126382172.1">
    <property type="nucleotide sequence ID" value="NZ_LR134350.1"/>
</dbReference>
<dbReference type="InterPro" id="IPR029035">
    <property type="entry name" value="DHS-like_NAD/FAD-binding_dom"/>
</dbReference>
<feature type="binding site" evidence="2">
    <location>
        <position position="187"/>
    </location>
    <ligand>
        <name>Zn(2+)</name>
        <dbReference type="ChEBI" id="CHEBI:29105"/>
    </ligand>
</feature>
<feature type="binding site" evidence="2">
    <location>
        <position position="152"/>
    </location>
    <ligand>
        <name>Zn(2+)</name>
        <dbReference type="ChEBI" id="CHEBI:29105"/>
    </ligand>
</feature>
<proteinExistence type="predicted"/>
<organism evidence="4 5">
    <name type="scientific">Actinomyces howellii</name>
    <dbReference type="NCBI Taxonomy" id="52771"/>
    <lineage>
        <taxon>Bacteria</taxon>
        <taxon>Bacillati</taxon>
        <taxon>Actinomycetota</taxon>
        <taxon>Actinomycetes</taxon>
        <taxon>Actinomycetales</taxon>
        <taxon>Actinomycetaceae</taxon>
        <taxon>Actinomyces</taxon>
    </lineage>
</organism>
<feature type="binding site" evidence="2">
    <location>
        <position position="190"/>
    </location>
    <ligand>
        <name>Zn(2+)</name>
        <dbReference type="ChEBI" id="CHEBI:29105"/>
    </ligand>
</feature>
<dbReference type="GO" id="GO:0046872">
    <property type="term" value="F:metal ion binding"/>
    <property type="evidence" value="ECO:0007669"/>
    <property type="project" value="UniProtKB-KW"/>
</dbReference>